<proteinExistence type="predicted"/>
<accession>A0A4D6LPI0</accession>
<dbReference type="SUPFAM" id="SSF46579">
    <property type="entry name" value="Prefoldin"/>
    <property type="match status" value="1"/>
</dbReference>
<name>A0A4D6LPI0_VIGUN</name>
<dbReference type="GO" id="GO:0009409">
    <property type="term" value="P:response to cold"/>
    <property type="evidence" value="ECO:0007669"/>
    <property type="project" value="UniProtKB-ARBA"/>
</dbReference>
<dbReference type="Pfam" id="PF02996">
    <property type="entry name" value="Prefoldin"/>
    <property type="match status" value="1"/>
</dbReference>
<dbReference type="EMBL" id="CP039348">
    <property type="protein sequence ID" value="QCD90383.1"/>
    <property type="molecule type" value="Genomic_DNA"/>
</dbReference>
<reference evidence="1 2" key="1">
    <citation type="submission" date="2019-04" db="EMBL/GenBank/DDBJ databases">
        <title>An improved genome assembly and genetic linkage map for asparagus bean, Vigna unguiculata ssp. sesquipedialis.</title>
        <authorList>
            <person name="Xia Q."/>
            <person name="Zhang R."/>
            <person name="Dong Y."/>
        </authorList>
    </citation>
    <scope>NUCLEOTIDE SEQUENCE [LARGE SCALE GENOMIC DNA]</scope>
    <source>
        <tissue evidence="1">Leaf</tissue>
    </source>
</reference>
<dbReference type="PANTHER" id="PTHR13345:SF9">
    <property type="entry name" value="PROTEIN UXT"/>
    <property type="match status" value="1"/>
</dbReference>
<keyword evidence="2" id="KW-1185">Reference proteome</keyword>
<evidence type="ECO:0000313" key="1">
    <source>
        <dbReference type="EMBL" id="QCD90383.1"/>
    </source>
</evidence>
<protein>
    <submittedName>
        <fullName evidence="1">Prefoldin</fullName>
    </submittedName>
</protein>
<dbReference type="AlphaFoldDB" id="A0A4D6LPI0"/>
<sequence length="65" mass="7591">MRRNIENLEKNSVTSLRTLVNLGSEVYLQEEVPDTQRKFVDVGYGFHVEFTLSEALNYIEKGKKR</sequence>
<organism evidence="1 2">
    <name type="scientific">Vigna unguiculata</name>
    <name type="common">Cowpea</name>
    <dbReference type="NCBI Taxonomy" id="3917"/>
    <lineage>
        <taxon>Eukaryota</taxon>
        <taxon>Viridiplantae</taxon>
        <taxon>Streptophyta</taxon>
        <taxon>Embryophyta</taxon>
        <taxon>Tracheophyta</taxon>
        <taxon>Spermatophyta</taxon>
        <taxon>Magnoliopsida</taxon>
        <taxon>eudicotyledons</taxon>
        <taxon>Gunneridae</taxon>
        <taxon>Pentapetalae</taxon>
        <taxon>rosids</taxon>
        <taxon>fabids</taxon>
        <taxon>Fabales</taxon>
        <taxon>Fabaceae</taxon>
        <taxon>Papilionoideae</taxon>
        <taxon>50 kb inversion clade</taxon>
        <taxon>NPAAA clade</taxon>
        <taxon>indigoferoid/millettioid clade</taxon>
        <taxon>Phaseoleae</taxon>
        <taxon>Vigna</taxon>
    </lineage>
</organism>
<dbReference type="InterPro" id="IPR009053">
    <property type="entry name" value="Prefoldin"/>
</dbReference>
<dbReference type="Gene3D" id="1.10.287.370">
    <property type="match status" value="1"/>
</dbReference>
<dbReference type="Proteomes" id="UP000501690">
    <property type="component" value="Linkage Group LG4"/>
</dbReference>
<gene>
    <name evidence="1" type="ORF">DEO72_LG4g1338</name>
</gene>
<dbReference type="GO" id="GO:0006457">
    <property type="term" value="P:protein folding"/>
    <property type="evidence" value="ECO:0007669"/>
    <property type="project" value="UniProtKB-ARBA"/>
</dbReference>
<dbReference type="InterPro" id="IPR004127">
    <property type="entry name" value="Prefoldin_subunit_alpha"/>
</dbReference>
<dbReference type="GO" id="GO:0045944">
    <property type="term" value="P:positive regulation of transcription by RNA polymerase II"/>
    <property type="evidence" value="ECO:0007669"/>
    <property type="project" value="TreeGrafter"/>
</dbReference>
<dbReference type="GO" id="GO:0003712">
    <property type="term" value="F:transcription coregulator activity"/>
    <property type="evidence" value="ECO:0007669"/>
    <property type="project" value="TreeGrafter"/>
</dbReference>
<evidence type="ECO:0000313" key="2">
    <source>
        <dbReference type="Proteomes" id="UP000501690"/>
    </source>
</evidence>
<dbReference type="GO" id="GO:0016592">
    <property type="term" value="C:mediator complex"/>
    <property type="evidence" value="ECO:0007669"/>
    <property type="project" value="TreeGrafter"/>
</dbReference>
<dbReference type="PANTHER" id="PTHR13345">
    <property type="entry name" value="MEDIATOR OF RNA POLYMERASE II TRANSCRIPTION SUBUNIT 10"/>
    <property type="match status" value="1"/>
</dbReference>